<reference evidence="3" key="1">
    <citation type="submission" date="2017-04" db="EMBL/GenBank/DDBJ databases">
        <authorList>
            <person name="Varghese N."/>
            <person name="Submissions S."/>
        </authorList>
    </citation>
    <scope>NUCLEOTIDE SEQUENCE [LARGE SCALE GENOMIC DNA]</scope>
    <source>
        <strain evidence="3">B5P</strain>
    </source>
</reference>
<proteinExistence type="predicted"/>
<accession>A0A1X7NXN3</accession>
<evidence type="ECO:0000313" key="2">
    <source>
        <dbReference type="EMBL" id="SMH42533.1"/>
    </source>
</evidence>
<protein>
    <recommendedName>
        <fullName evidence="4">Phage tail tape measure protein, lambda family</fullName>
    </recommendedName>
</protein>
<evidence type="ECO:0000256" key="1">
    <source>
        <dbReference type="SAM" id="Coils"/>
    </source>
</evidence>
<evidence type="ECO:0008006" key="4">
    <source>
        <dbReference type="Google" id="ProtNLM"/>
    </source>
</evidence>
<sequence>MTLRMSLVIDGEVSGARRAVRETKDDIVDLGKTAEETNKKLAPGSTIDWGPKAADSLKKIKDDAPGAADALADVGEASRDAKPEIDAVGSAAAGAAPKFSNLKTLAAGALAGFATGLGAAAIAAGLSAAAGAAGELAAEILSNTPMIERDLKSHEQLVRNIKGAYAEAEGAASSYGKNSTSLLRFQAQQDITRLERDLEAALADAQRGALHPAADPHGGTRASGAAYDLIAQFRQELQEGKADVIEFRNELGKIGESLPAGDSQRGLIEQIVGQTETAAQLQSELERARDLLQGLQGDADAAATALGGSADKYRGLGEASGAAAPPLGEAAGGIRAGGDAAAAANPHLAETERLLRAIAGLPSPARQAVTPVTAGRAFAAGGYTGDGPASEVAGFVHGREFVFDAASTAAIGVGNLEAIRRGVRGYAAGGYVGSTSAGTGASWLGIGWGGLSLDDLEDALQDLRGAAIGLAKALLSGEDPMEALAQAALSLADKLANAALNEFGDYLFGKAGEGLSGIFGNALSWLFGGNVTAGLWHSGGTIGAAPAASRSVPASLFAAAPRLHGGGMIRAGERPAILMEGEEVGWPDQLARKYGGDRGGQTVNNFYVETPTPRAFAESRATVARGASRLVNRLGRYS</sequence>
<keyword evidence="1" id="KW-0175">Coiled coil</keyword>
<gene>
    <name evidence="2" type="ORF">SAMN02982922_2754</name>
</gene>
<organism evidence="2 3">
    <name type="scientific">Mesorhizobium australicum</name>
    <dbReference type="NCBI Taxonomy" id="536018"/>
    <lineage>
        <taxon>Bacteria</taxon>
        <taxon>Pseudomonadati</taxon>
        <taxon>Pseudomonadota</taxon>
        <taxon>Alphaproteobacteria</taxon>
        <taxon>Hyphomicrobiales</taxon>
        <taxon>Phyllobacteriaceae</taxon>
        <taxon>Mesorhizobium</taxon>
    </lineage>
</organism>
<dbReference type="Gene3D" id="1.20.1170.10">
    <property type="match status" value="1"/>
</dbReference>
<feature type="coiled-coil region" evidence="1">
    <location>
        <begin position="230"/>
        <end position="298"/>
    </location>
</feature>
<evidence type="ECO:0000313" key="3">
    <source>
        <dbReference type="Proteomes" id="UP000193083"/>
    </source>
</evidence>
<dbReference type="EMBL" id="FXBL01000004">
    <property type="protein sequence ID" value="SMH42533.1"/>
    <property type="molecule type" value="Genomic_DNA"/>
</dbReference>
<dbReference type="AlphaFoldDB" id="A0A1X7NXN3"/>
<dbReference type="Proteomes" id="UP000193083">
    <property type="component" value="Unassembled WGS sequence"/>
</dbReference>
<keyword evidence="3" id="KW-1185">Reference proteome</keyword>
<name>A0A1X7NXN3_9HYPH</name>
<dbReference type="OrthoDB" id="7710249at2"/>